<dbReference type="Pfam" id="PF11026">
    <property type="entry name" value="DUF2721"/>
    <property type="match status" value="1"/>
</dbReference>
<feature type="transmembrane region" description="Helical" evidence="1">
    <location>
        <begin position="89"/>
        <end position="110"/>
    </location>
</feature>
<dbReference type="AlphaFoldDB" id="A0A504IY54"/>
<sequence>MENWYLPITIIPGIGLLILSTSNLMVSISNEIDTLINSENKLEEIIHKKLTQLKLLNRTMVLFYIAISCLVVAALLRGINTKLDIVWDIAIYVIIILGIIILLIGLLSLIQYSYSAVSIRQDQFLIKFDKK</sequence>
<keyword evidence="1" id="KW-0472">Membrane</keyword>
<feature type="transmembrane region" description="Helical" evidence="1">
    <location>
        <begin position="6"/>
        <end position="26"/>
    </location>
</feature>
<keyword evidence="1" id="KW-0812">Transmembrane</keyword>
<keyword evidence="3" id="KW-1185">Reference proteome</keyword>
<keyword evidence="1" id="KW-1133">Transmembrane helix</keyword>
<comment type="caution">
    <text evidence="2">The sequence shown here is derived from an EMBL/GenBank/DDBJ whole genome shotgun (WGS) entry which is preliminary data.</text>
</comment>
<organism evidence="2 3">
    <name type="scientific">Aquimarina algicola</name>
    <dbReference type="NCBI Taxonomy" id="2589995"/>
    <lineage>
        <taxon>Bacteria</taxon>
        <taxon>Pseudomonadati</taxon>
        <taxon>Bacteroidota</taxon>
        <taxon>Flavobacteriia</taxon>
        <taxon>Flavobacteriales</taxon>
        <taxon>Flavobacteriaceae</taxon>
        <taxon>Aquimarina</taxon>
    </lineage>
</organism>
<name>A0A504IY54_9FLAO</name>
<dbReference type="Proteomes" id="UP000315540">
    <property type="component" value="Unassembled WGS sequence"/>
</dbReference>
<dbReference type="OrthoDB" id="1191376at2"/>
<evidence type="ECO:0000256" key="1">
    <source>
        <dbReference type="SAM" id="Phobius"/>
    </source>
</evidence>
<accession>A0A504IY54</accession>
<dbReference type="InterPro" id="IPR021279">
    <property type="entry name" value="DUF2721"/>
</dbReference>
<proteinExistence type="predicted"/>
<protein>
    <submittedName>
        <fullName evidence="2">DUF2721 domain-containing protein</fullName>
    </submittedName>
</protein>
<gene>
    <name evidence="2" type="ORF">FHK87_19385</name>
</gene>
<reference evidence="2 3" key="1">
    <citation type="submission" date="2019-06" db="EMBL/GenBank/DDBJ databases">
        <authorList>
            <person name="Meng X."/>
        </authorList>
    </citation>
    <scope>NUCLEOTIDE SEQUENCE [LARGE SCALE GENOMIC DNA]</scope>
    <source>
        <strain evidence="2 3">M625</strain>
    </source>
</reference>
<evidence type="ECO:0000313" key="2">
    <source>
        <dbReference type="EMBL" id="TPN83386.1"/>
    </source>
</evidence>
<dbReference type="EMBL" id="VFWZ01000007">
    <property type="protein sequence ID" value="TPN83386.1"/>
    <property type="molecule type" value="Genomic_DNA"/>
</dbReference>
<feature type="transmembrane region" description="Helical" evidence="1">
    <location>
        <begin position="55"/>
        <end position="77"/>
    </location>
</feature>
<dbReference type="RefSeq" id="WP_140595454.1">
    <property type="nucleotide sequence ID" value="NZ_VFWZ01000007.1"/>
</dbReference>
<evidence type="ECO:0000313" key="3">
    <source>
        <dbReference type="Proteomes" id="UP000315540"/>
    </source>
</evidence>